<keyword evidence="5" id="KW-1185">Reference proteome</keyword>
<evidence type="ECO:0000256" key="1">
    <source>
        <dbReference type="ARBA" id="ARBA00022723"/>
    </source>
</evidence>
<evidence type="ECO:0000313" key="5">
    <source>
        <dbReference type="Proteomes" id="UP000069940"/>
    </source>
</evidence>
<reference evidence="5" key="1">
    <citation type="journal article" date="2015" name="Proc. Natl. Acad. Sci. U.S.A.">
        <title>Genome sequence of the Asian Tiger mosquito, Aedes albopictus, reveals insights into its biology, genetics, and evolution.</title>
        <authorList>
            <person name="Chen X.G."/>
            <person name="Jiang X."/>
            <person name="Gu J."/>
            <person name="Xu M."/>
            <person name="Wu Y."/>
            <person name="Deng Y."/>
            <person name="Zhang C."/>
            <person name="Bonizzoni M."/>
            <person name="Dermauw W."/>
            <person name="Vontas J."/>
            <person name="Armbruster P."/>
            <person name="Huang X."/>
            <person name="Yang Y."/>
            <person name="Zhang H."/>
            <person name="He W."/>
            <person name="Peng H."/>
            <person name="Liu Y."/>
            <person name="Wu K."/>
            <person name="Chen J."/>
            <person name="Lirakis M."/>
            <person name="Topalis P."/>
            <person name="Van Leeuwen T."/>
            <person name="Hall A.B."/>
            <person name="Jiang X."/>
            <person name="Thorpe C."/>
            <person name="Mueller R.L."/>
            <person name="Sun C."/>
            <person name="Waterhouse R.M."/>
            <person name="Yan G."/>
            <person name="Tu Z.J."/>
            <person name="Fang X."/>
            <person name="James A.A."/>
        </authorList>
    </citation>
    <scope>NUCLEOTIDE SEQUENCE [LARGE SCALE GENOMIC DNA]</scope>
    <source>
        <strain evidence="5">Foshan</strain>
    </source>
</reference>
<dbReference type="PROSITE" id="PS01359">
    <property type="entry name" value="ZF_PHD_1"/>
    <property type="match status" value="1"/>
</dbReference>
<keyword evidence="2" id="KW-0863">Zinc-finger</keyword>
<keyword evidence="3" id="KW-0862">Zinc</keyword>
<evidence type="ECO:0000313" key="4">
    <source>
        <dbReference type="EnsemblMetazoa" id="AALFPA23_008918.P12213"/>
    </source>
</evidence>
<keyword evidence="1" id="KW-0479">Metal-binding</keyword>
<dbReference type="RefSeq" id="XP_029712066.2">
    <property type="nucleotide sequence ID" value="XM_029856206.2"/>
</dbReference>
<sequence length="249" mass="28477">MECKKCLLPVVTKDQPYVYCNALCAAVHHAACVGLNTAELAAVSPPHKNSCWMCDECLVEFVQWRKERNEKMNEPIAATAPEHNEPKCVLQRDVDELKAKVDSILSVITSHENNHTDAWIRHSTPKSSRPMECGSSEVTVASETASRLPDSICENENFDLLLTNIDGSVSEEDVQLMVCRCLGTRDNECIYVRKLVPRWVDCSAFDYISFKIVLNRKWKSVAMMPSTWPRNIRFREFKKVRFPWKPDIL</sequence>
<accession>A0ABM1YGJ3</accession>
<name>A0ABM1YGJ3_AEDAL</name>
<dbReference type="SUPFAM" id="SSF57903">
    <property type="entry name" value="FYVE/PHD zinc finger"/>
    <property type="match status" value="1"/>
</dbReference>
<organism evidence="4 5">
    <name type="scientific">Aedes albopictus</name>
    <name type="common">Asian tiger mosquito</name>
    <name type="synonym">Stegomyia albopicta</name>
    <dbReference type="NCBI Taxonomy" id="7160"/>
    <lineage>
        <taxon>Eukaryota</taxon>
        <taxon>Metazoa</taxon>
        <taxon>Ecdysozoa</taxon>
        <taxon>Arthropoda</taxon>
        <taxon>Hexapoda</taxon>
        <taxon>Insecta</taxon>
        <taxon>Pterygota</taxon>
        <taxon>Neoptera</taxon>
        <taxon>Endopterygota</taxon>
        <taxon>Diptera</taxon>
        <taxon>Nematocera</taxon>
        <taxon>Culicoidea</taxon>
        <taxon>Culicidae</taxon>
        <taxon>Culicinae</taxon>
        <taxon>Aedini</taxon>
        <taxon>Aedes</taxon>
        <taxon>Stegomyia</taxon>
    </lineage>
</organism>
<dbReference type="InterPro" id="IPR019786">
    <property type="entry name" value="Zinc_finger_PHD-type_CS"/>
</dbReference>
<dbReference type="Gene3D" id="3.30.40.10">
    <property type="entry name" value="Zinc/RING finger domain, C3HC4 (zinc finger)"/>
    <property type="match status" value="1"/>
</dbReference>
<protein>
    <recommendedName>
        <fullName evidence="6">Zinc finger PHD-type domain-containing protein</fullName>
    </recommendedName>
</protein>
<evidence type="ECO:0008006" key="6">
    <source>
        <dbReference type="Google" id="ProtNLM"/>
    </source>
</evidence>
<dbReference type="InterPro" id="IPR011011">
    <property type="entry name" value="Znf_FYVE_PHD"/>
</dbReference>
<proteinExistence type="predicted"/>
<reference evidence="4" key="2">
    <citation type="submission" date="2025-05" db="UniProtKB">
        <authorList>
            <consortium name="EnsemblMetazoa"/>
        </authorList>
    </citation>
    <scope>IDENTIFICATION</scope>
    <source>
        <strain evidence="4">Foshan</strain>
    </source>
</reference>
<dbReference type="EnsemblMetazoa" id="AALFPA23_008918.R12213">
    <property type="protein sequence ID" value="AALFPA23_008918.P12213"/>
    <property type="gene ID" value="AALFPA23_008918"/>
</dbReference>
<dbReference type="GeneID" id="115256982"/>
<evidence type="ECO:0000256" key="3">
    <source>
        <dbReference type="ARBA" id="ARBA00022833"/>
    </source>
</evidence>
<dbReference type="InterPro" id="IPR013083">
    <property type="entry name" value="Znf_RING/FYVE/PHD"/>
</dbReference>
<evidence type="ECO:0000256" key="2">
    <source>
        <dbReference type="ARBA" id="ARBA00022771"/>
    </source>
</evidence>
<dbReference type="Proteomes" id="UP000069940">
    <property type="component" value="Unassembled WGS sequence"/>
</dbReference>